<dbReference type="AlphaFoldDB" id="A0A1C7LM41"/>
<comment type="caution">
    <text evidence="1">The sequence shown here is derived from an EMBL/GenBank/DDBJ whole genome shotgun (WGS) entry which is preliminary data.</text>
</comment>
<accession>A0A1C7LM41</accession>
<gene>
    <name evidence="1" type="ORF">A0H81_14102</name>
</gene>
<proteinExistence type="predicted"/>
<dbReference type="EMBL" id="LUGG01000038">
    <property type="protein sequence ID" value="OBZ65832.1"/>
    <property type="molecule type" value="Genomic_DNA"/>
</dbReference>
<evidence type="ECO:0000313" key="1">
    <source>
        <dbReference type="EMBL" id="OBZ65832.1"/>
    </source>
</evidence>
<sequence>MLSDIVEVGIERPTLNNSPPCPRPCLVFTSYVRLVEQAGIFHACHATERLLARISVSLPISGIASGAPSINYILVRSIASGRSCIAHGM</sequence>
<keyword evidence="2" id="KW-1185">Reference proteome</keyword>
<dbReference type="Proteomes" id="UP000092993">
    <property type="component" value="Unassembled WGS sequence"/>
</dbReference>
<reference evidence="1 2" key="1">
    <citation type="submission" date="2016-03" db="EMBL/GenBank/DDBJ databases">
        <title>Whole genome sequencing of Grifola frondosa 9006-11.</title>
        <authorList>
            <person name="Min B."/>
            <person name="Park H."/>
            <person name="Kim J.-G."/>
            <person name="Cho H."/>
            <person name="Oh Y.-L."/>
            <person name="Kong W.-S."/>
            <person name="Choi I.-G."/>
        </authorList>
    </citation>
    <scope>NUCLEOTIDE SEQUENCE [LARGE SCALE GENOMIC DNA]</scope>
    <source>
        <strain evidence="1 2">9006-11</strain>
    </source>
</reference>
<organism evidence="1 2">
    <name type="scientific">Grifola frondosa</name>
    <name type="common">Maitake</name>
    <name type="synonym">Polyporus frondosus</name>
    <dbReference type="NCBI Taxonomy" id="5627"/>
    <lineage>
        <taxon>Eukaryota</taxon>
        <taxon>Fungi</taxon>
        <taxon>Dikarya</taxon>
        <taxon>Basidiomycota</taxon>
        <taxon>Agaricomycotina</taxon>
        <taxon>Agaricomycetes</taxon>
        <taxon>Polyporales</taxon>
        <taxon>Grifolaceae</taxon>
        <taxon>Grifola</taxon>
    </lineage>
</organism>
<protein>
    <submittedName>
        <fullName evidence="1">Uncharacterized protein</fullName>
    </submittedName>
</protein>
<name>A0A1C7LM41_GRIFR</name>
<evidence type="ECO:0000313" key="2">
    <source>
        <dbReference type="Proteomes" id="UP000092993"/>
    </source>
</evidence>